<evidence type="ECO:0000256" key="1">
    <source>
        <dbReference type="SAM" id="Coils"/>
    </source>
</evidence>
<dbReference type="EMBL" id="JADWDJ010000011">
    <property type="protein sequence ID" value="KAG5274123.1"/>
    <property type="molecule type" value="Genomic_DNA"/>
</dbReference>
<dbReference type="Proteomes" id="UP000823561">
    <property type="component" value="Chromosome 11"/>
</dbReference>
<feature type="domain" description="Myb/SANT-like DNA-binding" evidence="3">
    <location>
        <begin position="12"/>
        <end position="101"/>
    </location>
</feature>
<comment type="caution">
    <text evidence="4">The sequence shown here is derived from an EMBL/GenBank/DDBJ whole genome shotgun (WGS) entry which is preliminary data.</text>
</comment>
<evidence type="ECO:0000259" key="3">
    <source>
        <dbReference type="Pfam" id="PF13837"/>
    </source>
</evidence>
<name>A0AAV6GG95_9TELE</name>
<organism evidence="4 5">
    <name type="scientific">Alosa alosa</name>
    <name type="common">allis shad</name>
    <dbReference type="NCBI Taxonomy" id="278164"/>
    <lineage>
        <taxon>Eukaryota</taxon>
        <taxon>Metazoa</taxon>
        <taxon>Chordata</taxon>
        <taxon>Craniata</taxon>
        <taxon>Vertebrata</taxon>
        <taxon>Euteleostomi</taxon>
        <taxon>Actinopterygii</taxon>
        <taxon>Neopterygii</taxon>
        <taxon>Teleostei</taxon>
        <taxon>Clupei</taxon>
        <taxon>Clupeiformes</taxon>
        <taxon>Clupeoidei</taxon>
        <taxon>Clupeidae</taxon>
        <taxon>Alosa</taxon>
    </lineage>
</organism>
<proteinExistence type="predicted"/>
<accession>A0AAV6GG95</accession>
<sequence>MDDQTTKQYTYNFTISDTTKLIELRTEHDALFDGKKNGAKVAWSLILKEMGLEGVVTTEQLSKKWDNMKRKYKELKCPGPGMEKEAAKGMVTWHWFSMLDKTLGDKFPLPSVAMTTEDSCASLSTKRVCLVQLGTDVLKLLPNTPLPENTETASEHSESGPGMHLGVEIASLRRERLCMERDQAEVEIASLRRERLGMERDQAEVEIASLRRERLGMERDQAEVERERLLLERERKLLERERAAMERDRTQLRRDWATVERDRTAVQRDKVRLEKDLASLERDKVAVAREREQLSKDHENNIAHSEANASTLEDRQKLRSLFKKLIEKF</sequence>
<dbReference type="Gene3D" id="1.10.10.60">
    <property type="entry name" value="Homeodomain-like"/>
    <property type="match status" value="1"/>
</dbReference>
<dbReference type="Pfam" id="PF13837">
    <property type="entry name" value="Myb_DNA-bind_4"/>
    <property type="match status" value="1"/>
</dbReference>
<reference evidence="4" key="1">
    <citation type="submission" date="2020-10" db="EMBL/GenBank/DDBJ databases">
        <title>Chromosome-scale genome assembly of the Allis shad, Alosa alosa.</title>
        <authorList>
            <person name="Margot Z."/>
            <person name="Christophe K."/>
            <person name="Cabau C."/>
            <person name="Louis A."/>
            <person name="Berthelot C."/>
            <person name="Parey E."/>
            <person name="Roest Crollius H."/>
            <person name="Montfort J."/>
            <person name="Robinson-Rechavi M."/>
            <person name="Bucao C."/>
            <person name="Bouchez O."/>
            <person name="Gislard M."/>
            <person name="Lluch J."/>
            <person name="Milhes M."/>
            <person name="Lampietro C."/>
            <person name="Lopez Roques C."/>
            <person name="Donnadieu C."/>
            <person name="Braasch I."/>
            <person name="Desvignes T."/>
            <person name="Postlethwait J."/>
            <person name="Bobe J."/>
            <person name="Guiguen Y."/>
        </authorList>
    </citation>
    <scope>NUCLEOTIDE SEQUENCE</scope>
    <source>
        <strain evidence="4">M-15738</strain>
        <tissue evidence="4">Blood</tissue>
    </source>
</reference>
<feature type="coiled-coil region" evidence="1">
    <location>
        <begin position="174"/>
        <end position="315"/>
    </location>
</feature>
<evidence type="ECO:0000256" key="2">
    <source>
        <dbReference type="SAM" id="MobiDB-lite"/>
    </source>
</evidence>
<feature type="region of interest" description="Disordered" evidence="2">
    <location>
        <begin position="143"/>
        <end position="163"/>
    </location>
</feature>
<dbReference type="AlphaFoldDB" id="A0AAV6GG95"/>
<gene>
    <name evidence="4" type="ORF">AALO_G00159420</name>
</gene>
<keyword evidence="5" id="KW-1185">Reference proteome</keyword>
<evidence type="ECO:0000313" key="4">
    <source>
        <dbReference type="EMBL" id="KAG5274123.1"/>
    </source>
</evidence>
<dbReference type="InterPro" id="IPR044822">
    <property type="entry name" value="Myb_DNA-bind_4"/>
</dbReference>
<protein>
    <recommendedName>
        <fullName evidence="3">Myb/SANT-like DNA-binding domain-containing protein</fullName>
    </recommendedName>
</protein>
<evidence type="ECO:0000313" key="5">
    <source>
        <dbReference type="Proteomes" id="UP000823561"/>
    </source>
</evidence>
<keyword evidence="1" id="KW-0175">Coiled coil</keyword>